<evidence type="ECO:0000259" key="3">
    <source>
        <dbReference type="Pfam" id="PF22725"/>
    </source>
</evidence>
<dbReference type="EMBL" id="CP163431">
    <property type="protein sequence ID" value="XDQ07590.1"/>
    <property type="molecule type" value="Genomic_DNA"/>
</dbReference>
<proteinExistence type="predicted"/>
<organism evidence="4">
    <name type="scientific">Streptomyces sp. R08</name>
    <dbReference type="NCBI Taxonomy" id="3238624"/>
    <lineage>
        <taxon>Bacteria</taxon>
        <taxon>Bacillati</taxon>
        <taxon>Actinomycetota</taxon>
        <taxon>Actinomycetes</taxon>
        <taxon>Kitasatosporales</taxon>
        <taxon>Streptomycetaceae</taxon>
        <taxon>Streptomyces</taxon>
    </lineage>
</organism>
<dbReference type="PANTHER" id="PTHR43818:SF11">
    <property type="entry name" value="BCDNA.GH03377"/>
    <property type="match status" value="1"/>
</dbReference>
<feature type="domain" description="Gfo/Idh/MocA-like oxidoreductase N-terminal" evidence="2">
    <location>
        <begin position="1"/>
        <end position="97"/>
    </location>
</feature>
<dbReference type="SUPFAM" id="SSF51735">
    <property type="entry name" value="NAD(P)-binding Rossmann-fold domains"/>
    <property type="match status" value="1"/>
</dbReference>
<accession>A0AB39MMA9</accession>
<feature type="domain" description="GFO/IDH/MocA-like oxidoreductase" evidence="3">
    <location>
        <begin position="138"/>
        <end position="229"/>
    </location>
</feature>
<evidence type="ECO:0000259" key="2">
    <source>
        <dbReference type="Pfam" id="PF01408"/>
    </source>
</evidence>
<dbReference type="RefSeq" id="WP_369192361.1">
    <property type="nucleotide sequence ID" value="NZ_CP163431.1"/>
</dbReference>
<evidence type="ECO:0000313" key="4">
    <source>
        <dbReference type="EMBL" id="XDQ07590.1"/>
    </source>
</evidence>
<dbReference type="Pfam" id="PF22725">
    <property type="entry name" value="GFO_IDH_MocA_C3"/>
    <property type="match status" value="1"/>
</dbReference>
<evidence type="ECO:0000256" key="1">
    <source>
        <dbReference type="ARBA" id="ARBA00023002"/>
    </source>
</evidence>
<dbReference type="Pfam" id="PF01408">
    <property type="entry name" value="GFO_IDH_MocA"/>
    <property type="match status" value="1"/>
</dbReference>
<dbReference type="GO" id="GO:0016491">
    <property type="term" value="F:oxidoreductase activity"/>
    <property type="evidence" value="ECO:0007669"/>
    <property type="project" value="UniProtKB-KW"/>
</dbReference>
<dbReference type="Gene3D" id="3.30.360.10">
    <property type="entry name" value="Dihydrodipicolinate Reductase, domain 2"/>
    <property type="match status" value="1"/>
</dbReference>
<reference evidence="4" key="1">
    <citation type="submission" date="2024-07" db="EMBL/GenBank/DDBJ databases">
        <authorList>
            <person name="Yu S.T."/>
        </authorList>
    </citation>
    <scope>NUCLEOTIDE SEQUENCE</scope>
    <source>
        <strain evidence="4">R08</strain>
    </source>
</reference>
<dbReference type="InterPro" id="IPR055170">
    <property type="entry name" value="GFO_IDH_MocA-like_dom"/>
</dbReference>
<dbReference type="Gene3D" id="3.40.50.720">
    <property type="entry name" value="NAD(P)-binding Rossmann-like Domain"/>
    <property type="match status" value="1"/>
</dbReference>
<dbReference type="InterPro" id="IPR036291">
    <property type="entry name" value="NAD(P)-bd_dom_sf"/>
</dbReference>
<dbReference type="PANTHER" id="PTHR43818">
    <property type="entry name" value="BCDNA.GH03377"/>
    <property type="match status" value="1"/>
</dbReference>
<dbReference type="InterPro" id="IPR000683">
    <property type="entry name" value="Gfo/Idh/MocA-like_OxRdtase_N"/>
</dbReference>
<dbReference type="GO" id="GO:0000166">
    <property type="term" value="F:nucleotide binding"/>
    <property type="evidence" value="ECO:0007669"/>
    <property type="project" value="InterPro"/>
</dbReference>
<sequence>MRWGIAGYGDVVTRRVLPALHALGEDVVALWGRDEQRAARVALQHGVPRHGGDLQMLLTAADAVYIATPVALHVPLACAAHASGLPVLVEKPLSAAVRHDGGALRTGGCVGIAYYRRLAPAVHRLVHEIGTAGTGPAQAEVHFRCPFAPAPDHPMHWRTDARVSGGGVLADAGSHRLDLLLMLFGPPAVVRARFADHFPGGAERRADISLRWAEGTRARCLFEWSEQAPADSFCVRRGSRTVTLDPLDSGRLRLEGANGVHTLSLPPAPNPHQPLIADFINAVAAGTPPICPLANAELVDAVIVAAGRSHATGGRPVSPVAA</sequence>
<dbReference type="InterPro" id="IPR050463">
    <property type="entry name" value="Gfo/Idh/MocA_oxidrdct_glycsds"/>
</dbReference>
<name>A0AB39MMA9_9ACTN</name>
<dbReference type="AlphaFoldDB" id="A0AB39MMA9"/>
<keyword evidence="1" id="KW-0560">Oxidoreductase</keyword>
<gene>
    <name evidence="4" type="ORF">AB5J58_48750</name>
</gene>
<protein>
    <submittedName>
        <fullName evidence="4">Gfo/Idh/MocA family protein</fullName>
    </submittedName>
</protein>
<dbReference type="SUPFAM" id="SSF55347">
    <property type="entry name" value="Glyceraldehyde-3-phosphate dehydrogenase-like, C-terminal domain"/>
    <property type="match status" value="1"/>
</dbReference>